<evidence type="ECO:0000256" key="4">
    <source>
        <dbReference type="PIRSR" id="PIRSR000390-2"/>
    </source>
</evidence>
<keyword evidence="7" id="KW-1185">Reference proteome</keyword>
<dbReference type="InterPro" id="IPR015422">
    <property type="entry name" value="PyrdxlP-dep_Trfase_small"/>
</dbReference>
<dbReference type="AlphaFoldDB" id="F3KSD8"/>
<dbReference type="Gene3D" id="3.40.640.10">
    <property type="entry name" value="Type I PLP-dependent aspartate aminotransferase-like (Major domain)"/>
    <property type="match status" value="1"/>
</dbReference>
<name>F3KSD8_9BURK</name>
<dbReference type="Proteomes" id="UP000016368">
    <property type="component" value="Unassembled WGS sequence"/>
</dbReference>
<dbReference type="EMBL" id="AEGR01000050">
    <property type="protein sequence ID" value="EGI77332.1"/>
    <property type="molecule type" value="Genomic_DNA"/>
</dbReference>
<dbReference type="InterPro" id="IPR015424">
    <property type="entry name" value="PyrdxlP-dep_Trfase"/>
</dbReference>
<dbReference type="GO" id="GO:0000271">
    <property type="term" value="P:polysaccharide biosynthetic process"/>
    <property type="evidence" value="ECO:0007669"/>
    <property type="project" value="TreeGrafter"/>
</dbReference>
<dbReference type="RefSeq" id="WP_006297402.1">
    <property type="nucleotide sequence ID" value="NZ_AEGR01000050.1"/>
</dbReference>
<evidence type="ECO:0000256" key="3">
    <source>
        <dbReference type="PIRSR" id="PIRSR000390-1"/>
    </source>
</evidence>
<evidence type="ECO:0000313" key="6">
    <source>
        <dbReference type="EMBL" id="EGI77332.1"/>
    </source>
</evidence>
<dbReference type="PANTHER" id="PTHR30244">
    <property type="entry name" value="TRANSAMINASE"/>
    <property type="match status" value="1"/>
</dbReference>
<dbReference type="InterPro" id="IPR015421">
    <property type="entry name" value="PyrdxlP-dep_Trfase_major"/>
</dbReference>
<dbReference type="Gene3D" id="3.90.1150.10">
    <property type="entry name" value="Aspartate Aminotransferase, domain 1"/>
    <property type="match status" value="1"/>
</dbReference>
<proteinExistence type="inferred from homology"/>
<feature type="active site" description="Proton acceptor" evidence="3">
    <location>
        <position position="186"/>
    </location>
</feature>
<accession>F3KSD8</accession>
<dbReference type="SUPFAM" id="SSF53383">
    <property type="entry name" value="PLP-dependent transferases"/>
    <property type="match status" value="1"/>
</dbReference>
<dbReference type="GO" id="GO:0030170">
    <property type="term" value="F:pyridoxal phosphate binding"/>
    <property type="evidence" value="ECO:0007669"/>
    <property type="project" value="TreeGrafter"/>
</dbReference>
<protein>
    <submittedName>
        <fullName evidence="6">Glutamine--scyllo-inositol transaminase</fullName>
    </submittedName>
</protein>
<evidence type="ECO:0000256" key="5">
    <source>
        <dbReference type="RuleBase" id="RU004508"/>
    </source>
</evidence>
<dbReference type="InterPro" id="IPR000653">
    <property type="entry name" value="DegT/StrS_aminotransferase"/>
</dbReference>
<dbReference type="Pfam" id="PF01041">
    <property type="entry name" value="DegT_DnrJ_EryC1"/>
    <property type="match status" value="1"/>
</dbReference>
<organism evidence="6 7">
    <name type="scientific">Hylemonella gracilis ATCC 19624</name>
    <dbReference type="NCBI Taxonomy" id="887062"/>
    <lineage>
        <taxon>Bacteria</taxon>
        <taxon>Pseudomonadati</taxon>
        <taxon>Pseudomonadota</taxon>
        <taxon>Betaproteobacteria</taxon>
        <taxon>Burkholderiales</taxon>
        <taxon>Comamonadaceae</taxon>
        <taxon>Hylemonella</taxon>
    </lineage>
</organism>
<feature type="modified residue" description="N6-(pyridoxal phosphate)lysine" evidence="4">
    <location>
        <position position="186"/>
    </location>
</feature>
<gene>
    <name evidence="6" type="ORF">HGR_06836</name>
</gene>
<evidence type="ECO:0000256" key="2">
    <source>
        <dbReference type="ARBA" id="ARBA00037999"/>
    </source>
</evidence>
<dbReference type="CDD" id="cd00616">
    <property type="entry name" value="AHBA_syn"/>
    <property type="match status" value="1"/>
</dbReference>
<dbReference type="eggNOG" id="COG0399">
    <property type="taxonomic scope" value="Bacteria"/>
</dbReference>
<comment type="caution">
    <text evidence="6">The sequence shown here is derived from an EMBL/GenBank/DDBJ whole genome shotgun (WGS) entry which is preliminary data.</text>
</comment>
<dbReference type="PANTHER" id="PTHR30244:SF36">
    <property type="entry name" value="3-OXO-GLUCOSE-6-PHOSPHATE:GLUTAMATE AMINOTRANSFERASE"/>
    <property type="match status" value="1"/>
</dbReference>
<dbReference type="GO" id="GO:0008483">
    <property type="term" value="F:transaminase activity"/>
    <property type="evidence" value="ECO:0007669"/>
    <property type="project" value="TreeGrafter"/>
</dbReference>
<reference evidence="6 7" key="1">
    <citation type="journal article" date="2011" name="EMBO J.">
        <title>Structural diversity of bacterial flagellar motors.</title>
        <authorList>
            <person name="Chen S."/>
            <person name="Beeby M."/>
            <person name="Murphy G.E."/>
            <person name="Leadbetter J.R."/>
            <person name="Hendrixson D.R."/>
            <person name="Briegel A."/>
            <person name="Li Z."/>
            <person name="Shi J."/>
            <person name="Tocheva E.I."/>
            <person name="Muller A."/>
            <person name="Dobro M.J."/>
            <person name="Jensen G.J."/>
        </authorList>
    </citation>
    <scope>NUCLEOTIDE SEQUENCE [LARGE SCALE GENOMIC DNA]</scope>
    <source>
        <strain evidence="6 7">ATCC 19624</strain>
    </source>
</reference>
<dbReference type="PIRSF" id="PIRSF000390">
    <property type="entry name" value="PLP_StrS"/>
    <property type="match status" value="1"/>
</dbReference>
<keyword evidence="1 4" id="KW-0663">Pyridoxal phosphate</keyword>
<evidence type="ECO:0000313" key="7">
    <source>
        <dbReference type="Proteomes" id="UP000016368"/>
    </source>
</evidence>
<sequence length="369" mass="40892">MTIDYENLKKANEPFFKEYMAAFQATAESGWYVLGKQVAQFEADFAQRCNRKFGIGLASGLDALYLGLLSLDLPQGSEVIVPANTYIATILAIINAGHKPVLVEPDPRTYNIDPKRILEALTKKTRAIMLVHLYGKVCDMDPILSIAKDAKLAVLEDVAQAHDARYKGRPAGSFGEAGAFSFYPTKNLGALGDAGALLVDDEALANKVRALRNYGSFKKYVNIYRGVNSRLDEVQAAFLNIKLAHLSAITLHKRALADIYDAHLSGGFIKPVRHPDFEDVFHIYNIRHPKRDALKAYLQENGIGTEIHYPIAPHKQEAMKGILDSYDGKLPITEEIHATTLSLPISFAHTTKEVERVVEVLNDWAKTKA</sequence>
<evidence type="ECO:0000256" key="1">
    <source>
        <dbReference type="ARBA" id="ARBA00022898"/>
    </source>
</evidence>
<dbReference type="STRING" id="887062.HGR_06836"/>
<comment type="similarity">
    <text evidence="2 5">Belongs to the DegT/DnrJ/EryC1 family.</text>
</comment>